<sequence>MNQKTANLASPPRVSGGPVPDGPGAPGRVAPRRPARRRARGRQWPGAVFISPQMLVLALFMLVPTVYAVYESLQTTRLVGGTHYSGLANYGTVLHSPEFWDGVRRVLVFTVVQVPVTIALAFFFAALFDAGVVKYARFFRTVFFMPFAVPGVVAAVMWSFLLLPDFGPYAKLMRALGLGHVDFFSSKLILPTIILIVMWEWTGYNVTVLYTSLKSIPQHITEAAVMDGARLGTIIMRLKLPMVRPTIVMLCFLNTVGALQLFTEPSILAAFQPQAVSFGFTPSLYVYNTAVGTSDYNLGAAAAVVLALIIGALSLGAFAIRKRAGEFR</sequence>
<feature type="domain" description="ABC transmembrane type-1" evidence="9">
    <location>
        <begin position="103"/>
        <end position="317"/>
    </location>
</feature>
<dbReference type="GO" id="GO:0005886">
    <property type="term" value="C:plasma membrane"/>
    <property type="evidence" value="ECO:0007669"/>
    <property type="project" value="UniProtKB-SubCell"/>
</dbReference>
<keyword evidence="2 7" id="KW-0813">Transport</keyword>
<keyword evidence="5 7" id="KW-1133">Transmembrane helix</keyword>
<keyword evidence="6 7" id="KW-0472">Membrane</keyword>
<dbReference type="GO" id="GO:0055085">
    <property type="term" value="P:transmembrane transport"/>
    <property type="evidence" value="ECO:0007669"/>
    <property type="project" value="InterPro"/>
</dbReference>
<evidence type="ECO:0000256" key="2">
    <source>
        <dbReference type="ARBA" id="ARBA00022448"/>
    </source>
</evidence>
<dbReference type="InterPro" id="IPR000515">
    <property type="entry name" value="MetI-like"/>
</dbReference>
<dbReference type="Gene3D" id="1.10.3720.10">
    <property type="entry name" value="MetI-like"/>
    <property type="match status" value="1"/>
</dbReference>
<protein>
    <submittedName>
        <fullName evidence="10">Binding-protein-dependent transport systems inner membrane component</fullName>
    </submittedName>
</protein>
<dbReference type="InterPro" id="IPR050809">
    <property type="entry name" value="UgpAE/MalFG_permease"/>
</dbReference>
<keyword evidence="10" id="KW-0614">Plasmid</keyword>
<evidence type="ECO:0000313" key="11">
    <source>
        <dbReference type="Proteomes" id="UP000007842"/>
    </source>
</evidence>
<dbReference type="PATRIC" id="fig|1003195.29.peg.7417"/>
<feature type="transmembrane region" description="Helical" evidence="7">
    <location>
        <begin position="106"/>
        <end position="130"/>
    </location>
</feature>
<feature type="transmembrane region" description="Helical" evidence="7">
    <location>
        <begin position="246"/>
        <end position="263"/>
    </location>
</feature>
<feature type="region of interest" description="Disordered" evidence="8">
    <location>
        <begin position="1"/>
        <end position="39"/>
    </location>
</feature>
<dbReference type="Proteomes" id="UP000007842">
    <property type="component" value="Plasmid pSCATT"/>
</dbReference>
<reference evidence="11" key="1">
    <citation type="submission" date="2011-12" db="EMBL/GenBank/DDBJ databases">
        <title>Complete genome sequence of Streptomyces cattleya strain DSM 46488.</title>
        <authorList>
            <person name="Ou H.-Y."/>
            <person name="Li P."/>
            <person name="Zhao C."/>
            <person name="O'Hagan D."/>
            <person name="Deng Z."/>
        </authorList>
    </citation>
    <scope>NUCLEOTIDE SEQUENCE [LARGE SCALE GENOMIC DNA]</scope>
    <source>
        <strain evidence="11">ATCC 35852 / DSM 46488 / JCM 4925 / NBRC 14057 / NRRL 8057</strain>
        <plasmid evidence="11">Plasmid pSCATT</plasmid>
    </source>
</reference>
<feature type="transmembrane region" description="Helical" evidence="7">
    <location>
        <begin position="183"/>
        <end position="204"/>
    </location>
</feature>
<dbReference type="PANTHER" id="PTHR43227:SF8">
    <property type="entry name" value="DIACETYLCHITOBIOSE UPTAKE SYSTEM PERMEASE PROTEIN DASB"/>
    <property type="match status" value="1"/>
</dbReference>
<feature type="transmembrane region" description="Helical" evidence="7">
    <location>
        <begin position="142"/>
        <end position="163"/>
    </location>
</feature>
<geneLocation type="plasmid" evidence="10 11">
    <name>pSCATT</name>
</geneLocation>
<comment type="subcellular location">
    <subcellularLocation>
        <location evidence="1 7">Cell membrane</location>
        <topology evidence="1 7">Multi-pass membrane protein</topology>
    </subcellularLocation>
</comment>
<keyword evidence="11" id="KW-1185">Reference proteome</keyword>
<evidence type="ECO:0000256" key="4">
    <source>
        <dbReference type="ARBA" id="ARBA00022692"/>
    </source>
</evidence>
<dbReference type="RefSeq" id="WP_014627128.1">
    <property type="nucleotide sequence ID" value="NC_016113.1"/>
</dbReference>
<evidence type="ECO:0000256" key="5">
    <source>
        <dbReference type="ARBA" id="ARBA00022989"/>
    </source>
</evidence>
<evidence type="ECO:0000313" key="10">
    <source>
        <dbReference type="EMBL" id="AEW99813.1"/>
    </source>
</evidence>
<dbReference type="PANTHER" id="PTHR43227">
    <property type="entry name" value="BLL4140 PROTEIN"/>
    <property type="match status" value="1"/>
</dbReference>
<comment type="similarity">
    <text evidence="7">Belongs to the binding-protein-dependent transport system permease family.</text>
</comment>
<evidence type="ECO:0000256" key="7">
    <source>
        <dbReference type="RuleBase" id="RU363032"/>
    </source>
</evidence>
<dbReference type="InterPro" id="IPR035906">
    <property type="entry name" value="MetI-like_sf"/>
</dbReference>
<feature type="transmembrane region" description="Helical" evidence="7">
    <location>
        <begin position="46"/>
        <end position="70"/>
    </location>
</feature>
<dbReference type="SUPFAM" id="SSF161098">
    <property type="entry name" value="MetI-like"/>
    <property type="match status" value="1"/>
</dbReference>
<keyword evidence="3" id="KW-1003">Cell membrane</keyword>
<dbReference type="EMBL" id="CP003229">
    <property type="protein sequence ID" value="AEW99813.1"/>
    <property type="molecule type" value="Genomic_DNA"/>
</dbReference>
<dbReference type="PROSITE" id="PS50928">
    <property type="entry name" value="ABC_TM1"/>
    <property type="match status" value="1"/>
</dbReference>
<dbReference type="AlphaFoldDB" id="G8XHH6"/>
<dbReference type="KEGG" id="scy:SCATT_p16200"/>
<keyword evidence="4 7" id="KW-0812">Transmembrane</keyword>
<name>G8XHH6_STREN</name>
<organism evidence="10 11">
    <name type="scientific">Streptantibioticus cattleyicolor (strain ATCC 35852 / DSM 46488 / JCM 4925 / NBRC 14057 / NRRL 8057)</name>
    <name type="common">Streptomyces cattleya</name>
    <dbReference type="NCBI Taxonomy" id="1003195"/>
    <lineage>
        <taxon>Bacteria</taxon>
        <taxon>Bacillati</taxon>
        <taxon>Actinomycetota</taxon>
        <taxon>Actinomycetes</taxon>
        <taxon>Kitasatosporales</taxon>
        <taxon>Streptomycetaceae</taxon>
        <taxon>Streptantibioticus</taxon>
    </lineage>
</organism>
<evidence type="ECO:0000256" key="6">
    <source>
        <dbReference type="ARBA" id="ARBA00023136"/>
    </source>
</evidence>
<evidence type="ECO:0000256" key="8">
    <source>
        <dbReference type="SAM" id="MobiDB-lite"/>
    </source>
</evidence>
<dbReference type="CDD" id="cd06261">
    <property type="entry name" value="TM_PBP2"/>
    <property type="match status" value="1"/>
</dbReference>
<feature type="transmembrane region" description="Helical" evidence="7">
    <location>
        <begin position="298"/>
        <end position="320"/>
    </location>
</feature>
<evidence type="ECO:0000256" key="1">
    <source>
        <dbReference type="ARBA" id="ARBA00004651"/>
    </source>
</evidence>
<evidence type="ECO:0000259" key="9">
    <source>
        <dbReference type="PROSITE" id="PS50928"/>
    </source>
</evidence>
<gene>
    <name evidence="10" type="ordered locus">SCATT_p16200</name>
</gene>
<feature type="compositionally biased region" description="Basic residues" evidence="8">
    <location>
        <begin position="30"/>
        <end position="39"/>
    </location>
</feature>
<evidence type="ECO:0000256" key="3">
    <source>
        <dbReference type="ARBA" id="ARBA00022475"/>
    </source>
</evidence>
<dbReference type="HOGENOM" id="CLU_016047_0_2_11"/>
<proteinExistence type="inferred from homology"/>
<accession>G8XHH6</accession>
<dbReference type="Pfam" id="PF00528">
    <property type="entry name" value="BPD_transp_1"/>
    <property type="match status" value="1"/>
</dbReference>